<protein>
    <submittedName>
        <fullName evidence="11">Mechanosensitive ion channel protein MscS</fullName>
    </submittedName>
</protein>
<dbReference type="SUPFAM" id="SSF82861">
    <property type="entry name" value="Mechanosensitive channel protein MscS (YggB), transmembrane region"/>
    <property type="match status" value="1"/>
</dbReference>
<feature type="region of interest" description="Disordered" evidence="7">
    <location>
        <begin position="305"/>
        <end position="324"/>
    </location>
</feature>
<keyword evidence="6 8" id="KW-0472">Membrane</keyword>
<reference evidence="11" key="1">
    <citation type="journal article" date="2014" name="Int. J. Syst. Evol. Microbiol.">
        <title>Complete genome sequence of Corynebacterium casei LMG S-19264T (=DSM 44701T), isolated from a smear-ripened cheese.</title>
        <authorList>
            <consortium name="US DOE Joint Genome Institute (JGI-PGF)"/>
            <person name="Walter F."/>
            <person name="Albersmeier A."/>
            <person name="Kalinowski J."/>
            <person name="Ruckert C."/>
        </authorList>
    </citation>
    <scope>NUCLEOTIDE SEQUENCE</scope>
    <source>
        <strain evidence="11">JCM 3090</strain>
    </source>
</reference>
<dbReference type="InterPro" id="IPR049142">
    <property type="entry name" value="MS_channel_1st"/>
</dbReference>
<gene>
    <name evidence="11" type="ORF">GCM10010123_24430</name>
</gene>
<feature type="transmembrane region" description="Helical" evidence="8">
    <location>
        <begin position="36"/>
        <end position="56"/>
    </location>
</feature>
<dbReference type="PANTHER" id="PTHR30460">
    <property type="entry name" value="MODERATE CONDUCTANCE MECHANOSENSITIVE CHANNEL YBIO"/>
    <property type="match status" value="1"/>
</dbReference>
<dbReference type="Pfam" id="PF21088">
    <property type="entry name" value="MS_channel_1st"/>
    <property type="match status" value="1"/>
</dbReference>
<comment type="caution">
    <text evidence="11">The sequence shown here is derived from an EMBL/GenBank/DDBJ whole genome shotgun (WGS) entry which is preliminary data.</text>
</comment>
<name>A0A8J3FAT8_9ACTN</name>
<dbReference type="InterPro" id="IPR023408">
    <property type="entry name" value="MscS_beta-dom_sf"/>
</dbReference>
<dbReference type="GO" id="GO:0008381">
    <property type="term" value="F:mechanosensitive monoatomic ion channel activity"/>
    <property type="evidence" value="ECO:0007669"/>
    <property type="project" value="InterPro"/>
</dbReference>
<feature type="domain" description="Mechanosensitive ion channel MscS" evidence="9">
    <location>
        <begin position="150"/>
        <end position="211"/>
    </location>
</feature>
<evidence type="ECO:0000256" key="6">
    <source>
        <dbReference type="ARBA" id="ARBA00023136"/>
    </source>
</evidence>
<keyword evidence="5 8" id="KW-1133">Transmembrane helix</keyword>
<evidence type="ECO:0000256" key="4">
    <source>
        <dbReference type="ARBA" id="ARBA00022692"/>
    </source>
</evidence>
<dbReference type="SUPFAM" id="SSF82689">
    <property type="entry name" value="Mechanosensitive channel protein MscS (YggB), C-terminal domain"/>
    <property type="match status" value="1"/>
</dbReference>
<dbReference type="InterPro" id="IPR011066">
    <property type="entry name" value="MscS_channel_C_sf"/>
</dbReference>
<comment type="subcellular location">
    <subcellularLocation>
        <location evidence="1">Cell membrane</location>
        <topology evidence="1">Multi-pass membrane protein</topology>
    </subcellularLocation>
</comment>
<feature type="transmembrane region" description="Helical" evidence="8">
    <location>
        <begin position="128"/>
        <end position="147"/>
    </location>
</feature>
<dbReference type="RefSeq" id="WP_189170198.1">
    <property type="nucleotide sequence ID" value="NZ_BMQB01000004.1"/>
</dbReference>
<organism evidence="11 12">
    <name type="scientific">Pilimelia anulata</name>
    <dbReference type="NCBI Taxonomy" id="53371"/>
    <lineage>
        <taxon>Bacteria</taxon>
        <taxon>Bacillati</taxon>
        <taxon>Actinomycetota</taxon>
        <taxon>Actinomycetes</taxon>
        <taxon>Micromonosporales</taxon>
        <taxon>Micromonosporaceae</taxon>
        <taxon>Pilimelia</taxon>
    </lineage>
</organism>
<evidence type="ECO:0000313" key="12">
    <source>
        <dbReference type="Proteomes" id="UP000649739"/>
    </source>
</evidence>
<dbReference type="InterPro" id="IPR011014">
    <property type="entry name" value="MscS_channel_TM-2"/>
</dbReference>
<dbReference type="PANTHER" id="PTHR30460:SF0">
    <property type="entry name" value="MODERATE CONDUCTANCE MECHANOSENSITIVE CHANNEL YBIO"/>
    <property type="match status" value="1"/>
</dbReference>
<sequence length="324" mass="34423">MTPPLPSAPCLKSTLCAQLYEWTDNVWLAETADWVLTRPLLILLLFVGAAVVRALLHRLVERLVRRGGGFLRPARQRAATEEEATDGVPLPERREQRAAAVRSVLGIAITGFVYALATLWALDVLGFNLAPLLTSAGIIGLALGFGAQQLVRDLIAGVCMLLEDQYGVGDIVDVGPFTGAVEAVGWRITTVRDAAGVIWHIRNGEITRVGNKSQGWAMAVVDVPIGFASVEQATRVLTEAAAALAADKVFAKDFIDPPTVVGVEALTVDGAVLRATAKTTVDAHLTVVRELRRRLAEALDDAGLEVRSPARTNGDTGPEPGGAT</sequence>
<dbReference type="InterPro" id="IPR045276">
    <property type="entry name" value="YbiO_bact"/>
</dbReference>
<accession>A0A8J3FAT8</accession>
<dbReference type="EMBL" id="BMQB01000004">
    <property type="protein sequence ID" value="GGJ93682.1"/>
    <property type="molecule type" value="Genomic_DNA"/>
</dbReference>
<keyword evidence="4 8" id="KW-0812">Transmembrane</keyword>
<dbReference type="Proteomes" id="UP000649739">
    <property type="component" value="Unassembled WGS sequence"/>
</dbReference>
<comment type="similarity">
    <text evidence="2">Belongs to the MscS (TC 1.A.23) family.</text>
</comment>
<evidence type="ECO:0000256" key="3">
    <source>
        <dbReference type="ARBA" id="ARBA00022475"/>
    </source>
</evidence>
<evidence type="ECO:0000259" key="9">
    <source>
        <dbReference type="Pfam" id="PF00924"/>
    </source>
</evidence>
<evidence type="ECO:0000256" key="8">
    <source>
        <dbReference type="SAM" id="Phobius"/>
    </source>
</evidence>
<evidence type="ECO:0000259" key="10">
    <source>
        <dbReference type="Pfam" id="PF21088"/>
    </source>
</evidence>
<feature type="domain" description="Mechanosensitive ion channel transmembrane helices 2/3" evidence="10">
    <location>
        <begin position="113"/>
        <end position="148"/>
    </location>
</feature>
<dbReference type="Gene3D" id="2.30.30.60">
    <property type="match status" value="1"/>
</dbReference>
<reference evidence="11" key="2">
    <citation type="submission" date="2020-09" db="EMBL/GenBank/DDBJ databases">
        <authorList>
            <person name="Sun Q."/>
            <person name="Ohkuma M."/>
        </authorList>
    </citation>
    <scope>NUCLEOTIDE SEQUENCE</scope>
    <source>
        <strain evidence="11">JCM 3090</strain>
    </source>
</reference>
<dbReference type="Gene3D" id="1.10.287.1260">
    <property type="match status" value="1"/>
</dbReference>
<evidence type="ECO:0000256" key="2">
    <source>
        <dbReference type="ARBA" id="ARBA00008017"/>
    </source>
</evidence>
<evidence type="ECO:0000256" key="5">
    <source>
        <dbReference type="ARBA" id="ARBA00022989"/>
    </source>
</evidence>
<proteinExistence type="inferred from homology"/>
<feature type="transmembrane region" description="Helical" evidence="8">
    <location>
        <begin position="99"/>
        <end position="122"/>
    </location>
</feature>
<evidence type="ECO:0000256" key="1">
    <source>
        <dbReference type="ARBA" id="ARBA00004651"/>
    </source>
</evidence>
<dbReference type="InterPro" id="IPR010920">
    <property type="entry name" value="LSM_dom_sf"/>
</dbReference>
<dbReference type="AlphaFoldDB" id="A0A8J3FAT8"/>
<evidence type="ECO:0000313" key="11">
    <source>
        <dbReference type="EMBL" id="GGJ93682.1"/>
    </source>
</evidence>
<dbReference type="Pfam" id="PF00924">
    <property type="entry name" value="MS_channel_2nd"/>
    <property type="match status" value="1"/>
</dbReference>
<keyword evidence="3" id="KW-1003">Cell membrane</keyword>
<keyword evidence="12" id="KW-1185">Reference proteome</keyword>
<evidence type="ECO:0000256" key="7">
    <source>
        <dbReference type="SAM" id="MobiDB-lite"/>
    </source>
</evidence>
<dbReference type="SUPFAM" id="SSF50182">
    <property type="entry name" value="Sm-like ribonucleoproteins"/>
    <property type="match status" value="1"/>
</dbReference>
<dbReference type="GO" id="GO:0005886">
    <property type="term" value="C:plasma membrane"/>
    <property type="evidence" value="ECO:0007669"/>
    <property type="project" value="UniProtKB-SubCell"/>
</dbReference>
<dbReference type="InterPro" id="IPR006685">
    <property type="entry name" value="MscS_channel_2nd"/>
</dbReference>
<dbReference type="Gene3D" id="3.30.70.100">
    <property type="match status" value="1"/>
</dbReference>